<evidence type="ECO:0000256" key="1">
    <source>
        <dbReference type="SAM" id="Phobius"/>
    </source>
</evidence>
<feature type="transmembrane region" description="Helical" evidence="1">
    <location>
        <begin position="28"/>
        <end position="49"/>
    </location>
</feature>
<evidence type="ECO:0000313" key="2">
    <source>
        <dbReference type="EMBL" id="ADN29846.1"/>
    </source>
</evidence>
<organism evidence="2">
    <name type="scientific">Triatoma matogrossensis</name>
    <dbReference type="NCBI Taxonomy" id="162370"/>
    <lineage>
        <taxon>Eukaryota</taxon>
        <taxon>Metazoa</taxon>
        <taxon>Ecdysozoa</taxon>
        <taxon>Arthropoda</taxon>
        <taxon>Hexapoda</taxon>
        <taxon>Insecta</taxon>
        <taxon>Pterygota</taxon>
        <taxon>Neoptera</taxon>
        <taxon>Paraneoptera</taxon>
        <taxon>Hemiptera</taxon>
        <taxon>Heteroptera</taxon>
        <taxon>Panheteroptera</taxon>
        <taxon>Cimicomorpha</taxon>
        <taxon>Reduviidae</taxon>
        <taxon>Triatominae</taxon>
        <taxon>Triatoma</taxon>
    </lineage>
</organism>
<protein>
    <submittedName>
        <fullName evidence="2">Hypothetical secreted peptide</fullName>
    </submittedName>
</protein>
<accession>E2J7C8</accession>
<keyword evidence="1" id="KW-1133">Transmembrane helix</keyword>
<reference evidence="2" key="1">
    <citation type="journal article" date="2012" name="Am. J. Trop. Med. Hyg.">
        <title>An insight into the sialotranscriptome of Triatoma matogrossensis, a kissing bug associated with fogo selvagem in South America.</title>
        <authorList>
            <person name="Assumpcao T.C."/>
            <person name="Eaton D.P."/>
            <person name="Pham V.M."/>
            <person name="Francischetti I.M."/>
            <person name="Aoki V."/>
            <person name="Hans-Filho G."/>
            <person name="Rivitti E.A."/>
            <person name="Valenzuela J.G."/>
            <person name="Diaz L.A."/>
            <person name="Ribeiro J.M."/>
        </authorList>
    </citation>
    <scope>NUCLEOTIDE SEQUENCE</scope>
    <source>
        <tissue evidence="2">Salivary gland</tissue>
    </source>
</reference>
<dbReference type="AlphaFoldDB" id="E2J7C8"/>
<sequence>MSCKFIFFLFPLKRIISSWNLLCLEKKILFDFSLSNECTIFILLVIVIFKATNARYARATNHNAN</sequence>
<name>E2J7C8_9HEMI</name>
<keyword evidence="1" id="KW-0472">Membrane</keyword>
<keyword evidence="1" id="KW-0812">Transmembrane</keyword>
<proteinExistence type="evidence at transcript level"/>
<dbReference type="EMBL" id="HP429346">
    <property type="protein sequence ID" value="ADN29846.1"/>
    <property type="molecule type" value="mRNA"/>
</dbReference>